<comment type="caution">
    <text evidence="3">The sequence shown here is derived from an EMBL/GenBank/DDBJ whole genome shotgun (WGS) entry which is preliminary data.</text>
</comment>
<dbReference type="Pfam" id="PF13561">
    <property type="entry name" value="adh_short_C2"/>
    <property type="match status" value="1"/>
</dbReference>
<accession>A0ABW1KHJ6</accession>
<reference evidence="4" key="1">
    <citation type="journal article" date="2019" name="Int. J. Syst. Evol. Microbiol.">
        <title>The Global Catalogue of Microorganisms (GCM) 10K type strain sequencing project: providing services to taxonomists for standard genome sequencing and annotation.</title>
        <authorList>
            <consortium name="The Broad Institute Genomics Platform"/>
            <consortium name="The Broad Institute Genome Sequencing Center for Infectious Disease"/>
            <person name="Wu L."/>
            <person name="Ma J."/>
        </authorList>
    </citation>
    <scope>NUCLEOTIDE SEQUENCE [LARGE SCALE GENOMIC DNA]</scope>
    <source>
        <strain evidence="4">ZS-35-S2</strain>
    </source>
</reference>
<dbReference type="InterPro" id="IPR002347">
    <property type="entry name" value="SDR_fam"/>
</dbReference>
<keyword evidence="2 3" id="KW-0560">Oxidoreductase</keyword>
<comment type="similarity">
    <text evidence="1">Belongs to the short-chain dehydrogenases/reductases (SDR) family.</text>
</comment>
<evidence type="ECO:0000256" key="2">
    <source>
        <dbReference type="ARBA" id="ARBA00023002"/>
    </source>
</evidence>
<proteinExistence type="inferred from homology"/>
<dbReference type="PRINTS" id="PR00081">
    <property type="entry name" value="GDHRDH"/>
</dbReference>
<gene>
    <name evidence="3" type="ORF">ACFP2T_34310</name>
</gene>
<dbReference type="SUPFAM" id="SSF51735">
    <property type="entry name" value="NAD(P)-binding Rossmann-fold domains"/>
    <property type="match status" value="1"/>
</dbReference>
<dbReference type="InterPro" id="IPR036291">
    <property type="entry name" value="NAD(P)-bd_dom_sf"/>
</dbReference>
<dbReference type="Proteomes" id="UP001596203">
    <property type="component" value="Unassembled WGS sequence"/>
</dbReference>
<dbReference type="CDD" id="cd05233">
    <property type="entry name" value="SDR_c"/>
    <property type="match status" value="1"/>
</dbReference>
<dbReference type="Gene3D" id="3.40.50.720">
    <property type="entry name" value="NAD(P)-binding Rossmann-like Domain"/>
    <property type="match status" value="1"/>
</dbReference>
<dbReference type="GO" id="GO:0016491">
    <property type="term" value="F:oxidoreductase activity"/>
    <property type="evidence" value="ECO:0007669"/>
    <property type="project" value="UniProtKB-KW"/>
</dbReference>
<name>A0ABW1KHJ6_9ACTN</name>
<evidence type="ECO:0000313" key="4">
    <source>
        <dbReference type="Proteomes" id="UP001596203"/>
    </source>
</evidence>
<evidence type="ECO:0000256" key="1">
    <source>
        <dbReference type="ARBA" id="ARBA00006484"/>
    </source>
</evidence>
<dbReference type="RefSeq" id="WP_377429201.1">
    <property type="nucleotide sequence ID" value="NZ_JBHSPR010000039.1"/>
</dbReference>
<protein>
    <submittedName>
        <fullName evidence="3">SDR family NAD(P)-dependent oxidoreductase</fullName>
        <ecNumber evidence="3">1.1.1.-</ecNumber>
    </submittedName>
</protein>
<evidence type="ECO:0000313" key="3">
    <source>
        <dbReference type="EMBL" id="MFC6021236.1"/>
    </source>
</evidence>
<sequence>MLLEKKNAVIYGGGGGIGSAVAAAFAREGATVFLTGRTGETLDRVAGAIRQVGGAAEVDVLDAFDESAVEEHARSVVARAGRIDVSLNLVPRGDVQGIPLVEMTTADLTRAVTNGISTNFITARAAARQMIGQGSGVILALNSGSAHGSPMMGSTGPADAAIDTFIRNLAMEVGPHGVRALGLWTAGIPETLTVEKLSAVNSNLDESALAGILAGLDQARMTRRSPRLAEVAETIAFLASDRAAGITGTFVNVTSMFPS</sequence>
<dbReference type="EC" id="1.1.1.-" evidence="3"/>
<dbReference type="PANTHER" id="PTHR43669:SF3">
    <property type="entry name" value="ALCOHOL DEHYDROGENASE, PUTATIVE (AFU_ORTHOLOGUE AFUA_3G03445)-RELATED"/>
    <property type="match status" value="1"/>
</dbReference>
<dbReference type="EMBL" id="JBHSPR010000039">
    <property type="protein sequence ID" value="MFC6021236.1"/>
    <property type="molecule type" value="Genomic_DNA"/>
</dbReference>
<dbReference type="PANTHER" id="PTHR43669">
    <property type="entry name" value="5-KETO-D-GLUCONATE 5-REDUCTASE"/>
    <property type="match status" value="1"/>
</dbReference>
<organism evidence="3 4">
    <name type="scientific">Plantactinospora solaniradicis</name>
    <dbReference type="NCBI Taxonomy" id="1723736"/>
    <lineage>
        <taxon>Bacteria</taxon>
        <taxon>Bacillati</taxon>
        <taxon>Actinomycetota</taxon>
        <taxon>Actinomycetes</taxon>
        <taxon>Micromonosporales</taxon>
        <taxon>Micromonosporaceae</taxon>
        <taxon>Plantactinospora</taxon>
    </lineage>
</organism>
<keyword evidence="4" id="KW-1185">Reference proteome</keyword>